<dbReference type="GO" id="GO:0019288">
    <property type="term" value="P:isopentenyl diphosphate biosynthetic process, methylerythritol 4-phosphate pathway"/>
    <property type="evidence" value="ECO:0007669"/>
    <property type="project" value="TreeGrafter"/>
</dbReference>
<dbReference type="GO" id="GO:0009228">
    <property type="term" value="P:thiamine biosynthetic process"/>
    <property type="evidence" value="ECO:0007669"/>
    <property type="project" value="UniProtKB-UniRule"/>
</dbReference>
<dbReference type="AlphaFoldDB" id="A0A918NZT0"/>
<comment type="similarity">
    <text evidence="2 10">Belongs to the transketolase family. DXPS subfamily.</text>
</comment>
<feature type="binding site" evidence="10">
    <location>
        <begin position="124"/>
        <end position="126"/>
    </location>
    <ligand>
        <name>thiamine diphosphate</name>
        <dbReference type="ChEBI" id="CHEBI:58937"/>
    </ligand>
</feature>
<dbReference type="Gene3D" id="3.40.50.920">
    <property type="match status" value="1"/>
</dbReference>
<dbReference type="PANTHER" id="PTHR43322">
    <property type="entry name" value="1-D-DEOXYXYLULOSE 5-PHOSPHATE SYNTHASE-RELATED"/>
    <property type="match status" value="1"/>
</dbReference>
<comment type="cofactor">
    <cofactor evidence="10">
        <name>thiamine diphosphate</name>
        <dbReference type="ChEBI" id="CHEBI:58937"/>
    </cofactor>
    <text evidence="10">Binds 1 thiamine pyrophosphate per subunit.</text>
</comment>
<dbReference type="SUPFAM" id="SSF52518">
    <property type="entry name" value="Thiamin diphosphate-binding fold (THDP-binding)"/>
    <property type="match status" value="2"/>
</dbReference>
<keyword evidence="8 10" id="KW-0786">Thiamine pyrophosphate</keyword>
<evidence type="ECO:0000256" key="10">
    <source>
        <dbReference type="HAMAP-Rule" id="MF_00315"/>
    </source>
</evidence>
<dbReference type="Pfam" id="PF13292">
    <property type="entry name" value="DXP_synthase_N"/>
    <property type="match status" value="2"/>
</dbReference>
<evidence type="ECO:0000256" key="7">
    <source>
        <dbReference type="ARBA" id="ARBA00022977"/>
    </source>
</evidence>
<evidence type="ECO:0000256" key="4">
    <source>
        <dbReference type="ARBA" id="ARBA00022679"/>
    </source>
</evidence>
<keyword evidence="9 10" id="KW-0414">Isoprene biosynthesis</keyword>
<feature type="binding site" evidence="10">
    <location>
        <position position="186"/>
    </location>
    <ligand>
        <name>thiamine diphosphate</name>
        <dbReference type="ChEBI" id="CHEBI:58937"/>
    </ligand>
</feature>
<dbReference type="InterPro" id="IPR005477">
    <property type="entry name" value="Dxylulose-5-P_synthase"/>
</dbReference>
<accession>A0A918NZT0</accession>
<name>A0A918NZT0_9ACTN</name>
<gene>
    <name evidence="12" type="primary">dxs2</name>
    <name evidence="10" type="synonym">dxs</name>
    <name evidence="12" type="ORF">GCM10010358_73130</name>
</gene>
<dbReference type="InterPro" id="IPR029061">
    <property type="entry name" value="THDP-binding"/>
</dbReference>
<dbReference type="CDD" id="cd02007">
    <property type="entry name" value="TPP_DXS"/>
    <property type="match status" value="1"/>
</dbReference>
<dbReference type="Proteomes" id="UP000619244">
    <property type="component" value="Unassembled WGS sequence"/>
</dbReference>
<comment type="cofactor">
    <cofactor evidence="10">
        <name>Mg(2+)</name>
        <dbReference type="ChEBI" id="CHEBI:18420"/>
    </cofactor>
    <text evidence="10">Binds 1 Mg(2+) ion per subunit.</text>
</comment>
<feature type="binding site" evidence="10">
    <location>
        <begin position="157"/>
        <end position="158"/>
    </location>
    <ligand>
        <name>thiamine diphosphate</name>
        <dbReference type="ChEBI" id="CHEBI:58937"/>
    </ligand>
</feature>
<evidence type="ECO:0000313" key="12">
    <source>
        <dbReference type="EMBL" id="GGY09838.1"/>
    </source>
</evidence>
<dbReference type="FunFam" id="3.40.50.970:FF:000005">
    <property type="entry name" value="1-deoxy-D-xylulose-5-phosphate synthase"/>
    <property type="match status" value="1"/>
</dbReference>
<dbReference type="Pfam" id="PF02780">
    <property type="entry name" value="Transketolase_C"/>
    <property type="match status" value="1"/>
</dbReference>
<keyword evidence="7 10" id="KW-0784">Thiamine biosynthesis</keyword>
<dbReference type="SMART" id="SM00861">
    <property type="entry name" value="Transket_pyr"/>
    <property type="match status" value="1"/>
</dbReference>
<dbReference type="Gene3D" id="3.40.50.970">
    <property type="match status" value="2"/>
</dbReference>
<dbReference type="GO" id="GO:0016114">
    <property type="term" value="P:terpenoid biosynthetic process"/>
    <property type="evidence" value="ECO:0007669"/>
    <property type="project" value="UniProtKB-UniRule"/>
</dbReference>
<evidence type="ECO:0000256" key="9">
    <source>
        <dbReference type="ARBA" id="ARBA00023229"/>
    </source>
</evidence>
<dbReference type="NCBIfam" id="NF003933">
    <property type="entry name" value="PRK05444.2-2"/>
    <property type="match status" value="1"/>
</dbReference>
<dbReference type="GO" id="GO:0005829">
    <property type="term" value="C:cytosol"/>
    <property type="evidence" value="ECO:0007669"/>
    <property type="project" value="TreeGrafter"/>
</dbReference>
<dbReference type="InterPro" id="IPR005475">
    <property type="entry name" value="Transketolase-like_Pyr-bd"/>
</dbReference>
<evidence type="ECO:0000256" key="2">
    <source>
        <dbReference type="ARBA" id="ARBA00011081"/>
    </source>
</evidence>
<evidence type="ECO:0000256" key="5">
    <source>
        <dbReference type="ARBA" id="ARBA00022723"/>
    </source>
</evidence>
<evidence type="ECO:0000256" key="3">
    <source>
        <dbReference type="ARBA" id="ARBA00011738"/>
    </source>
</evidence>
<dbReference type="PANTHER" id="PTHR43322:SF5">
    <property type="entry name" value="1-DEOXY-D-XYLULOSE-5-PHOSPHATE SYNTHASE, CHLOROPLASTIC"/>
    <property type="match status" value="1"/>
</dbReference>
<dbReference type="EMBL" id="BMVU01000071">
    <property type="protein sequence ID" value="GGY09838.1"/>
    <property type="molecule type" value="Genomic_DNA"/>
</dbReference>
<keyword evidence="13" id="KW-1185">Reference proteome</keyword>
<dbReference type="HAMAP" id="MF_00315">
    <property type="entry name" value="DXP_synth"/>
    <property type="match status" value="1"/>
</dbReference>
<dbReference type="PROSITE" id="PS00802">
    <property type="entry name" value="TRANSKETOLASE_2"/>
    <property type="match status" value="1"/>
</dbReference>
<keyword evidence="6 10" id="KW-0460">Magnesium</keyword>
<organism evidence="12 13">
    <name type="scientific">Streptomyces minutiscleroticus</name>
    <dbReference type="NCBI Taxonomy" id="68238"/>
    <lineage>
        <taxon>Bacteria</taxon>
        <taxon>Bacillati</taxon>
        <taxon>Actinomycetota</taxon>
        <taxon>Actinomycetes</taxon>
        <taxon>Kitasatosporales</taxon>
        <taxon>Streptomycetaceae</taxon>
        <taxon>Streptomyces</taxon>
    </lineage>
</organism>
<proteinExistence type="inferred from homology"/>
<reference evidence="12" key="2">
    <citation type="submission" date="2020-09" db="EMBL/GenBank/DDBJ databases">
        <authorList>
            <person name="Sun Q."/>
            <person name="Ohkuma M."/>
        </authorList>
    </citation>
    <scope>NUCLEOTIDE SEQUENCE</scope>
    <source>
        <strain evidence="12">JCM 4790</strain>
    </source>
</reference>
<dbReference type="GO" id="GO:0030976">
    <property type="term" value="F:thiamine pyrophosphate binding"/>
    <property type="evidence" value="ECO:0007669"/>
    <property type="project" value="UniProtKB-UniRule"/>
</dbReference>
<comment type="function">
    <text evidence="10">Catalyzes the acyloin condensation reaction between C atoms 2 and 3 of pyruvate and glyceraldehyde 3-phosphate to yield 1-deoxy-D-xylulose-5-phosphate (DXP).</text>
</comment>
<dbReference type="InterPro" id="IPR009014">
    <property type="entry name" value="Transketo_C/PFOR_II"/>
</dbReference>
<evidence type="ECO:0000256" key="8">
    <source>
        <dbReference type="ARBA" id="ARBA00023052"/>
    </source>
</evidence>
<reference evidence="12" key="1">
    <citation type="journal article" date="2014" name="Int. J. Syst. Evol. Microbiol.">
        <title>Complete genome sequence of Corynebacterium casei LMG S-19264T (=DSM 44701T), isolated from a smear-ripened cheese.</title>
        <authorList>
            <consortium name="US DOE Joint Genome Institute (JGI-PGF)"/>
            <person name="Walter F."/>
            <person name="Albersmeier A."/>
            <person name="Kalinowski J."/>
            <person name="Ruckert C."/>
        </authorList>
    </citation>
    <scope>NUCLEOTIDE SEQUENCE</scope>
    <source>
        <strain evidence="12">JCM 4790</strain>
    </source>
</reference>
<dbReference type="RefSeq" id="WP_229919795.1">
    <property type="nucleotide sequence ID" value="NZ_BMVU01000071.1"/>
</dbReference>
<comment type="subunit">
    <text evidence="3 10">Homodimer.</text>
</comment>
<keyword evidence="5 10" id="KW-0479">Metal-binding</keyword>
<dbReference type="GO" id="GO:0008661">
    <property type="term" value="F:1-deoxy-D-xylulose-5-phosphate synthase activity"/>
    <property type="evidence" value="ECO:0007669"/>
    <property type="project" value="UniProtKB-UniRule"/>
</dbReference>
<feature type="domain" description="Transketolase-like pyrimidine-binding" evidence="11">
    <location>
        <begin position="291"/>
        <end position="456"/>
    </location>
</feature>
<dbReference type="CDD" id="cd07033">
    <property type="entry name" value="TPP_PYR_DXS_TK_like"/>
    <property type="match status" value="1"/>
</dbReference>
<evidence type="ECO:0000256" key="6">
    <source>
        <dbReference type="ARBA" id="ARBA00022842"/>
    </source>
</evidence>
<protein>
    <recommendedName>
        <fullName evidence="10">1-deoxy-D-xylulose-5-phosphate synthase</fullName>
        <ecNumber evidence="10">2.2.1.7</ecNumber>
    </recommendedName>
    <alternativeName>
        <fullName evidence="10">1-deoxyxylulose-5-phosphate synthase</fullName>
        <shortName evidence="10">DXP synthase</shortName>
        <shortName evidence="10">DXPS</shortName>
    </alternativeName>
</protein>
<feature type="binding site" evidence="10">
    <location>
        <position position="83"/>
    </location>
    <ligand>
        <name>thiamine diphosphate</name>
        <dbReference type="ChEBI" id="CHEBI:58937"/>
    </ligand>
</feature>
<dbReference type="EC" id="2.2.1.7" evidence="10"/>
<comment type="caution">
    <text evidence="12">The sequence shown here is derived from an EMBL/GenBank/DDBJ whole genome shotgun (WGS) entry which is preliminary data.</text>
</comment>
<evidence type="ECO:0000256" key="1">
    <source>
        <dbReference type="ARBA" id="ARBA00004980"/>
    </source>
</evidence>
<dbReference type="FunFam" id="3.40.50.970:FF:000010">
    <property type="entry name" value="1-deoxy-D-xylulose-5-phosphate synthase"/>
    <property type="match status" value="1"/>
</dbReference>
<dbReference type="InterPro" id="IPR033248">
    <property type="entry name" value="Transketolase_C"/>
</dbReference>
<dbReference type="Pfam" id="PF02779">
    <property type="entry name" value="Transket_pyr"/>
    <property type="match status" value="1"/>
</dbReference>
<comment type="caution">
    <text evidence="10">Lacks conserved residue(s) required for the propagation of feature annotation.</text>
</comment>
<feature type="binding site" evidence="10">
    <location>
        <position position="342"/>
    </location>
    <ligand>
        <name>thiamine diphosphate</name>
        <dbReference type="ChEBI" id="CHEBI:58937"/>
    </ligand>
</feature>
<dbReference type="GO" id="GO:0000287">
    <property type="term" value="F:magnesium ion binding"/>
    <property type="evidence" value="ECO:0007669"/>
    <property type="project" value="UniProtKB-UniRule"/>
</dbReference>
<sequence length="607" mass="63662">MSSAAQPCTDWPLLQAVSSLADLRHLPIERLPELAAQIRAFLVAKVTAHGGHLGPNLGVVELTMAVHRVFDRPEDTVLFDTGHQSYVHKVLTGRAGGFDRLREAGGLSGYPSRGESGHDVIENSHASTALSYADGLAKAQRLRNRTAGRVVAVVGDGALTGGLALEALNNLGHTPQLPVVVVLNDNGRSYAPTVGGLAAHLTALRTGRSDPAHNVFTELGLAYLGPVDGHDVVALENALRRARDLGTAVVVHTVTVKGKGCEPAEQDAADRLHAVGIVDPVTCRPTAPVPRSWTSVFSEALVEIGRERQDVVAVTAAMAGPTGLAAFAEAHPQRMFDVGIAEQHAVASAAGLALAGMHPVVAVYATFLGRAIDQVLMDVALHRLPVTFVLDRAGVTGPDGPSHHGMWDASLLSVVPGLRLAVPRDTVTLRSLLREAVAWDRGPTALRFPKASADPPLPAVATEDGIDVLTSSGGPDVLLVSFGPLAGECVRAAAMLERRGVGVTVADPRWALPVPPALVELAGRHQTVVTVEDNSRTSGLGAALAQLCADRKVPAAVHTLGLPRRFLPHGSRADLLTWAGLDAAGITRAVVRARQRTFLSLRDESLS</sequence>
<dbReference type="SUPFAM" id="SSF52922">
    <property type="entry name" value="TK C-terminal domain-like"/>
    <property type="match status" value="1"/>
</dbReference>
<feature type="binding site" evidence="10">
    <location>
        <position position="186"/>
    </location>
    <ligand>
        <name>Mg(2+)</name>
        <dbReference type="ChEBI" id="CHEBI:18420"/>
    </ligand>
</feature>
<keyword evidence="4 10" id="KW-0808">Transferase</keyword>
<comment type="pathway">
    <text evidence="1 10">Metabolic intermediate biosynthesis; 1-deoxy-D-xylulose 5-phosphate biosynthesis; 1-deoxy-D-xylulose 5-phosphate from D-glyceraldehyde 3-phosphate and pyruvate: step 1/1.</text>
</comment>
<feature type="binding site" evidence="10">
    <location>
        <position position="156"/>
    </location>
    <ligand>
        <name>Mg(2+)</name>
        <dbReference type="ChEBI" id="CHEBI:18420"/>
    </ligand>
</feature>
<evidence type="ECO:0000313" key="13">
    <source>
        <dbReference type="Proteomes" id="UP000619244"/>
    </source>
</evidence>
<dbReference type="InterPro" id="IPR020826">
    <property type="entry name" value="Transketolase_BS"/>
</dbReference>
<evidence type="ECO:0000259" key="11">
    <source>
        <dbReference type="SMART" id="SM00861"/>
    </source>
</evidence>
<comment type="catalytic activity">
    <reaction evidence="10">
        <text>D-glyceraldehyde 3-phosphate + pyruvate + H(+) = 1-deoxy-D-xylulose 5-phosphate + CO2</text>
        <dbReference type="Rhea" id="RHEA:12605"/>
        <dbReference type="ChEBI" id="CHEBI:15361"/>
        <dbReference type="ChEBI" id="CHEBI:15378"/>
        <dbReference type="ChEBI" id="CHEBI:16526"/>
        <dbReference type="ChEBI" id="CHEBI:57792"/>
        <dbReference type="ChEBI" id="CHEBI:59776"/>
        <dbReference type="EC" id="2.2.1.7"/>
    </reaction>
</comment>